<dbReference type="Pfam" id="PF02414">
    <property type="entry name" value="Borrelia_orfA"/>
    <property type="match status" value="1"/>
</dbReference>
<evidence type="ECO:0000313" key="3">
    <source>
        <dbReference type="Proteomes" id="UP001164544"/>
    </source>
</evidence>
<dbReference type="EMBL" id="CP114644">
    <property type="protein sequence ID" value="WAZ91712.1"/>
    <property type="molecule type" value="Genomic_DNA"/>
</dbReference>
<feature type="coiled-coil region" evidence="1">
    <location>
        <begin position="271"/>
        <end position="298"/>
    </location>
</feature>
<evidence type="ECO:0000313" key="2">
    <source>
        <dbReference type="EMBL" id="WAZ91712.1"/>
    </source>
</evidence>
<dbReference type="AlphaFoldDB" id="A0AAQ3AHB9"/>
<organism evidence="2 3">
    <name type="scientific">Borrelia miyamotoi</name>
    <dbReference type="NCBI Taxonomy" id="47466"/>
    <lineage>
        <taxon>Bacteria</taxon>
        <taxon>Pseudomonadati</taxon>
        <taxon>Spirochaetota</taxon>
        <taxon>Spirochaetia</taxon>
        <taxon>Spirochaetales</taxon>
        <taxon>Borreliaceae</taxon>
        <taxon>Borrelia</taxon>
    </lineage>
</organism>
<dbReference type="InterPro" id="IPR003459">
    <property type="entry name" value="Borrelia_plasmid_OrfA"/>
</dbReference>
<evidence type="ECO:0000256" key="1">
    <source>
        <dbReference type="SAM" id="Coils"/>
    </source>
</evidence>
<dbReference type="Proteomes" id="UP001164544">
    <property type="component" value="Plasmid p410-cp29-2"/>
</dbReference>
<gene>
    <name evidence="2" type="ORF">O5398_06050</name>
</gene>
<sequence>MRSIKKTKNKHQQNLITLISTLNFMNTTFEQYNQSDILYYFNENMKRNNQNPIKLKTLQNYLYKLEKIFKVTNNYHRHLGVNMGTEIYYALKYAKKECYRIINKHFRDKKKNRYKNRVNDYLKKTCVKNGSVEKWECSYNIYNNKKEKEKNKKSVEKLQVKKYAKKCNFKSNAFLSIFNLKIEKNAMIEMLKVVKRTENFFVSNKHGKIDGIKPNKSKLESKQQELSRILHETKIGLESEGYDIKQLEIQIQKVYEQYKHKPHFIIESNKYSDLSRMIEKLKKSIEHVKRSKREDEKNIRNNIFSILLEQLRYKVDIKVLVPILKDYLNKQDKLIYNKVFNNYYYYELLILIENKANYLRLGESEKIVT</sequence>
<dbReference type="RefSeq" id="WP_070401447.1">
    <property type="nucleotide sequence ID" value="NZ_CP017129.1"/>
</dbReference>
<keyword evidence="1" id="KW-0175">Coiled coil</keyword>
<accession>A0AAQ3AHB9</accession>
<reference evidence="2" key="1">
    <citation type="submission" date="2022-12" db="EMBL/GenBank/DDBJ databases">
        <title>B. miyamotoi WGS.</title>
        <authorList>
            <person name="Kuleshov K.V."/>
            <person name="Hoornstra D."/>
            <person name="Hovius J.W."/>
            <person name="Platonov A.E."/>
            <person name="Telford S.R. III."/>
        </authorList>
    </citation>
    <scope>NUCLEOTIDE SEQUENCE</scope>
    <source>
        <strain evidence="2">410</strain>
        <plasmid evidence="2">p410-cp29-2</plasmid>
    </source>
</reference>
<proteinExistence type="predicted"/>
<keyword evidence="2" id="KW-0614">Plasmid</keyword>
<geneLocation type="plasmid" evidence="2 3">
    <name>p410-cp29-2</name>
</geneLocation>
<protein>
    <submittedName>
        <fullName evidence="2">Plasmid maintenance protein</fullName>
    </submittedName>
</protein>
<name>A0AAQ3AHB9_9SPIR</name>